<gene>
    <name evidence="10" type="ORF">POREN0001_1421</name>
</gene>
<keyword evidence="7" id="KW-0234">DNA repair</keyword>
<evidence type="ECO:0000313" key="10">
    <source>
        <dbReference type="EMBL" id="EEN83338.1"/>
    </source>
</evidence>
<evidence type="ECO:0000256" key="1">
    <source>
        <dbReference type="ARBA" id="ARBA00001286"/>
    </source>
</evidence>
<feature type="domain" description="Methylated-DNA-[protein]-cysteine S-methyltransferase DNA binding" evidence="9">
    <location>
        <begin position="79"/>
        <end position="157"/>
    </location>
</feature>
<comment type="similarity">
    <text evidence="2">Belongs to the MGMT family.</text>
</comment>
<evidence type="ECO:0000256" key="5">
    <source>
        <dbReference type="ARBA" id="ARBA00022679"/>
    </source>
</evidence>
<comment type="catalytic activity">
    <reaction evidence="8">
        <text>a 6-O-methyl-2'-deoxyguanosine in DNA + L-cysteinyl-[protein] = S-methyl-L-cysteinyl-[protein] + a 2'-deoxyguanosine in DNA</text>
        <dbReference type="Rhea" id="RHEA:24000"/>
        <dbReference type="Rhea" id="RHEA-COMP:10131"/>
        <dbReference type="Rhea" id="RHEA-COMP:10132"/>
        <dbReference type="Rhea" id="RHEA-COMP:11367"/>
        <dbReference type="Rhea" id="RHEA-COMP:11368"/>
        <dbReference type="ChEBI" id="CHEBI:29950"/>
        <dbReference type="ChEBI" id="CHEBI:82612"/>
        <dbReference type="ChEBI" id="CHEBI:85445"/>
        <dbReference type="ChEBI" id="CHEBI:85448"/>
        <dbReference type="EC" id="2.1.1.63"/>
    </reaction>
</comment>
<dbReference type="SUPFAM" id="SSF46767">
    <property type="entry name" value="Methylated DNA-protein cysteine methyltransferase, C-terminal domain"/>
    <property type="match status" value="1"/>
</dbReference>
<dbReference type="Pfam" id="PF01035">
    <property type="entry name" value="DNA_binding_1"/>
    <property type="match status" value="1"/>
</dbReference>
<keyword evidence="5 10" id="KW-0808">Transferase</keyword>
<comment type="catalytic activity">
    <reaction evidence="1">
        <text>a 4-O-methyl-thymidine in DNA + L-cysteinyl-[protein] = a thymidine in DNA + S-methyl-L-cysteinyl-[protein]</text>
        <dbReference type="Rhea" id="RHEA:53428"/>
        <dbReference type="Rhea" id="RHEA-COMP:10131"/>
        <dbReference type="Rhea" id="RHEA-COMP:10132"/>
        <dbReference type="Rhea" id="RHEA-COMP:13555"/>
        <dbReference type="Rhea" id="RHEA-COMP:13556"/>
        <dbReference type="ChEBI" id="CHEBI:29950"/>
        <dbReference type="ChEBI" id="CHEBI:82612"/>
        <dbReference type="ChEBI" id="CHEBI:137386"/>
        <dbReference type="ChEBI" id="CHEBI:137387"/>
        <dbReference type="EC" id="2.1.1.63"/>
    </reaction>
</comment>
<dbReference type="InterPro" id="IPR001497">
    <property type="entry name" value="MethylDNA_cys_MeTrfase_AS"/>
</dbReference>
<dbReference type="STRING" id="553175.POREN0001_1421"/>
<dbReference type="CDD" id="cd06445">
    <property type="entry name" value="ATase"/>
    <property type="match status" value="1"/>
</dbReference>
<dbReference type="RefSeq" id="WP_004332696.1">
    <property type="nucleotide sequence ID" value="NZ_ACNN01000011.1"/>
</dbReference>
<dbReference type="InterPro" id="IPR014048">
    <property type="entry name" value="MethylDNA_cys_MeTrfase_DNA-bd"/>
</dbReference>
<evidence type="ECO:0000313" key="11">
    <source>
        <dbReference type="Proteomes" id="UP000004295"/>
    </source>
</evidence>
<dbReference type="FunFam" id="1.10.10.10:FF:000214">
    <property type="entry name" value="Methylated-DNA--protein-cysteine methyltransferase"/>
    <property type="match status" value="1"/>
</dbReference>
<dbReference type="GeneID" id="93365048"/>
<sequence>MPLFTLPFLGTIELEIAPNYSHLEAPHLELPSCSQDTLLSTLYSFDLHLEAPLSSDEREVLALLSSARPEFTAVEASLFRLSVWRAITTIPLGETASYRELAQTIGNPRALQAVGTAVGANPFVWVVPCHRVVRADGRLGNFALGSTLKASLLLWERRVLALR</sequence>
<keyword evidence="6" id="KW-0227">DNA damage</keyword>
<dbReference type="NCBIfam" id="TIGR00589">
    <property type="entry name" value="ogt"/>
    <property type="match status" value="1"/>
</dbReference>
<dbReference type="PROSITE" id="PS00374">
    <property type="entry name" value="MGMT"/>
    <property type="match status" value="1"/>
</dbReference>
<dbReference type="AlphaFoldDB" id="C3J8Y7"/>
<proteinExistence type="inferred from homology"/>
<keyword evidence="4 10" id="KW-0489">Methyltransferase</keyword>
<accession>C3J8Y7</accession>
<keyword evidence="11" id="KW-1185">Reference proteome</keyword>
<dbReference type="Gene3D" id="1.10.10.10">
    <property type="entry name" value="Winged helix-like DNA-binding domain superfamily/Winged helix DNA-binding domain"/>
    <property type="match status" value="1"/>
</dbReference>
<dbReference type="InterPro" id="IPR036217">
    <property type="entry name" value="MethylDNA_cys_MeTrfase_DNAb"/>
</dbReference>
<evidence type="ECO:0000256" key="8">
    <source>
        <dbReference type="ARBA" id="ARBA00049348"/>
    </source>
</evidence>
<dbReference type="PANTHER" id="PTHR10815:SF13">
    <property type="entry name" value="METHYLATED-DNA--PROTEIN-CYSTEINE METHYLTRANSFERASE"/>
    <property type="match status" value="1"/>
</dbReference>
<evidence type="ECO:0000259" key="9">
    <source>
        <dbReference type="Pfam" id="PF01035"/>
    </source>
</evidence>
<dbReference type="GO" id="GO:0003908">
    <property type="term" value="F:methylated-DNA-[protein]-cysteine S-methyltransferase activity"/>
    <property type="evidence" value="ECO:0007669"/>
    <property type="project" value="UniProtKB-EC"/>
</dbReference>
<name>C3J8Y7_POREA</name>
<evidence type="ECO:0000256" key="7">
    <source>
        <dbReference type="ARBA" id="ARBA00023204"/>
    </source>
</evidence>
<evidence type="ECO:0000256" key="6">
    <source>
        <dbReference type="ARBA" id="ARBA00022763"/>
    </source>
</evidence>
<evidence type="ECO:0000256" key="2">
    <source>
        <dbReference type="ARBA" id="ARBA00008711"/>
    </source>
</evidence>
<dbReference type="eggNOG" id="COG0350">
    <property type="taxonomic scope" value="Bacteria"/>
</dbReference>
<dbReference type="EC" id="2.1.1.63" evidence="3"/>
<dbReference type="InterPro" id="IPR036388">
    <property type="entry name" value="WH-like_DNA-bd_sf"/>
</dbReference>
<organism evidence="10 11">
    <name type="scientific">Porphyromonas endodontalis (strain ATCC 35406 / DSM 24491 / JCM 8526 / CCUG 16442 / BCRC 14492 / NCTC 13058 / HG 370)</name>
    <name type="common">Bacteroides endodontalis</name>
    <dbReference type="NCBI Taxonomy" id="553175"/>
    <lineage>
        <taxon>Bacteria</taxon>
        <taxon>Pseudomonadati</taxon>
        <taxon>Bacteroidota</taxon>
        <taxon>Bacteroidia</taxon>
        <taxon>Bacteroidales</taxon>
        <taxon>Porphyromonadaceae</taxon>
        <taxon>Porphyromonas</taxon>
    </lineage>
</organism>
<evidence type="ECO:0000256" key="3">
    <source>
        <dbReference type="ARBA" id="ARBA00011918"/>
    </source>
</evidence>
<reference evidence="10 11" key="1">
    <citation type="submission" date="2009-04" db="EMBL/GenBank/DDBJ databases">
        <authorList>
            <person name="Sebastian Y."/>
            <person name="Madupu R."/>
            <person name="Durkin A.S."/>
            <person name="Torralba M."/>
            <person name="Methe B."/>
            <person name="Sutton G.G."/>
            <person name="Strausberg R.L."/>
            <person name="Nelson K.E."/>
        </authorList>
    </citation>
    <scope>NUCLEOTIDE SEQUENCE [LARGE SCALE GENOMIC DNA]</scope>
    <source>
        <strain evidence="11">ATCC 35406 / BCRC 14492 / JCM 8526 / NCTC 13058 / HG 370</strain>
    </source>
</reference>
<dbReference type="EMBL" id="ACNN01000011">
    <property type="protein sequence ID" value="EEN83338.1"/>
    <property type="molecule type" value="Genomic_DNA"/>
</dbReference>
<protein>
    <recommendedName>
        <fullName evidence="3">methylated-DNA--[protein]-cysteine S-methyltransferase</fullName>
        <ecNumber evidence="3">2.1.1.63</ecNumber>
    </recommendedName>
</protein>
<dbReference type="GO" id="GO:0032259">
    <property type="term" value="P:methylation"/>
    <property type="evidence" value="ECO:0007669"/>
    <property type="project" value="UniProtKB-KW"/>
</dbReference>
<dbReference type="Proteomes" id="UP000004295">
    <property type="component" value="Unassembled WGS sequence"/>
</dbReference>
<comment type="caution">
    <text evidence="10">The sequence shown here is derived from an EMBL/GenBank/DDBJ whole genome shotgun (WGS) entry which is preliminary data.</text>
</comment>
<dbReference type="GO" id="GO:0006281">
    <property type="term" value="P:DNA repair"/>
    <property type="evidence" value="ECO:0007669"/>
    <property type="project" value="UniProtKB-KW"/>
</dbReference>
<dbReference type="PANTHER" id="PTHR10815">
    <property type="entry name" value="METHYLATED-DNA--PROTEIN-CYSTEINE METHYLTRANSFERASE"/>
    <property type="match status" value="1"/>
</dbReference>
<evidence type="ECO:0000256" key="4">
    <source>
        <dbReference type="ARBA" id="ARBA00022603"/>
    </source>
</evidence>